<name>A0ACB9MMZ6_9MYRT</name>
<keyword evidence="2" id="KW-1185">Reference proteome</keyword>
<dbReference type="EMBL" id="CM042888">
    <property type="protein sequence ID" value="KAI4325046.1"/>
    <property type="molecule type" value="Genomic_DNA"/>
</dbReference>
<accession>A0ACB9MMZ6</accession>
<organism evidence="1 2">
    <name type="scientific">Melastoma candidum</name>
    <dbReference type="NCBI Taxonomy" id="119954"/>
    <lineage>
        <taxon>Eukaryota</taxon>
        <taxon>Viridiplantae</taxon>
        <taxon>Streptophyta</taxon>
        <taxon>Embryophyta</taxon>
        <taxon>Tracheophyta</taxon>
        <taxon>Spermatophyta</taxon>
        <taxon>Magnoliopsida</taxon>
        <taxon>eudicotyledons</taxon>
        <taxon>Gunneridae</taxon>
        <taxon>Pentapetalae</taxon>
        <taxon>rosids</taxon>
        <taxon>malvids</taxon>
        <taxon>Myrtales</taxon>
        <taxon>Melastomataceae</taxon>
        <taxon>Melastomatoideae</taxon>
        <taxon>Melastomateae</taxon>
        <taxon>Melastoma</taxon>
    </lineage>
</organism>
<reference evidence="2" key="1">
    <citation type="journal article" date="2023" name="Front. Plant Sci.">
        <title>Chromosomal-level genome assembly of Melastoma candidum provides insights into trichome evolution.</title>
        <authorList>
            <person name="Zhong Y."/>
            <person name="Wu W."/>
            <person name="Sun C."/>
            <person name="Zou P."/>
            <person name="Liu Y."/>
            <person name="Dai S."/>
            <person name="Zhou R."/>
        </authorList>
    </citation>
    <scope>NUCLEOTIDE SEQUENCE [LARGE SCALE GENOMIC DNA]</scope>
</reference>
<evidence type="ECO:0000313" key="2">
    <source>
        <dbReference type="Proteomes" id="UP001057402"/>
    </source>
</evidence>
<proteinExistence type="predicted"/>
<evidence type="ECO:0000313" key="1">
    <source>
        <dbReference type="EMBL" id="KAI4325046.1"/>
    </source>
</evidence>
<dbReference type="Proteomes" id="UP001057402">
    <property type="component" value="Chromosome 9"/>
</dbReference>
<protein>
    <submittedName>
        <fullName evidence="1">Uncharacterized protein</fullName>
    </submittedName>
</protein>
<gene>
    <name evidence="1" type="ORF">MLD38_030474</name>
</gene>
<comment type="caution">
    <text evidence="1">The sequence shown here is derived from an EMBL/GenBank/DDBJ whole genome shotgun (WGS) entry which is preliminary data.</text>
</comment>
<sequence length="128" mass="13925">MKPEADPSSSSLHLLTSSLYLSIITTFLLLLTLTSARPHPPSSLPTIIPEGLYNTLFPHKDDAACPASGFYPYEVFLRAASRYPRFANTGCPDTRRREVAAFLAQTSHETTGGWPTAPDGPYAMGILL</sequence>